<evidence type="ECO:0000256" key="1">
    <source>
        <dbReference type="SAM" id="MobiDB-lite"/>
    </source>
</evidence>
<protein>
    <recommendedName>
        <fullName evidence="6">Transmembrane protein</fullName>
    </recommendedName>
</protein>
<feature type="transmembrane region" description="Helical" evidence="2">
    <location>
        <begin position="174"/>
        <end position="199"/>
    </location>
</feature>
<evidence type="ECO:0000256" key="2">
    <source>
        <dbReference type="SAM" id="Phobius"/>
    </source>
</evidence>
<keyword evidence="2" id="KW-1133">Transmembrane helix</keyword>
<organism evidence="4 5">
    <name type="scientific">Botryobasidium botryosum (strain FD-172 SS1)</name>
    <dbReference type="NCBI Taxonomy" id="930990"/>
    <lineage>
        <taxon>Eukaryota</taxon>
        <taxon>Fungi</taxon>
        <taxon>Dikarya</taxon>
        <taxon>Basidiomycota</taxon>
        <taxon>Agaricomycotina</taxon>
        <taxon>Agaricomycetes</taxon>
        <taxon>Cantharellales</taxon>
        <taxon>Botryobasidiaceae</taxon>
        <taxon>Botryobasidium</taxon>
    </lineage>
</organism>
<proteinExistence type="predicted"/>
<dbReference type="Proteomes" id="UP000027195">
    <property type="component" value="Unassembled WGS sequence"/>
</dbReference>
<evidence type="ECO:0000313" key="4">
    <source>
        <dbReference type="EMBL" id="KDQ09234.1"/>
    </source>
</evidence>
<feature type="compositionally biased region" description="Low complexity" evidence="1">
    <location>
        <begin position="230"/>
        <end position="243"/>
    </location>
</feature>
<keyword evidence="2" id="KW-0472">Membrane</keyword>
<dbReference type="InParanoid" id="A0A067M0Z2"/>
<dbReference type="AlphaFoldDB" id="A0A067M0Z2"/>
<gene>
    <name evidence="4" type="ORF">BOTBODRAFT_191269</name>
</gene>
<keyword evidence="2" id="KW-0812">Transmembrane</keyword>
<evidence type="ECO:0000313" key="5">
    <source>
        <dbReference type="Proteomes" id="UP000027195"/>
    </source>
</evidence>
<feature type="region of interest" description="Disordered" evidence="1">
    <location>
        <begin position="210"/>
        <end position="300"/>
    </location>
</feature>
<feature type="chain" id="PRO_5001640929" description="Transmembrane protein" evidence="3">
    <location>
        <begin position="20"/>
        <end position="300"/>
    </location>
</feature>
<dbReference type="STRING" id="930990.A0A067M0Z2"/>
<accession>A0A067M0Z2</accession>
<evidence type="ECO:0008006" key="6">
    <source>
        <dbReference type="Google" id="ProtNLM"/>
    </source>
</evidence>
<keyword evidence="3" id="KW-0732">Signal</keyword>
<dbReference type="OrthoDB" id="2576311at2759"/>
<dbReference type="HOGENOM" id="CLU_053888_0_0_1"/>
<reference evidence="5" key="1">
    <citation type="journal article" date="2014" name="Proc. Natl. Acad. Sci. U.S.A.">
        <title>Extensive sampling of basidiomycete genomes demonstrates inadequacy of the white-rot/brown-rot paradigm for wood decay fungi.</title>
        <authorList>
            <person name="Riley R."/>
            <person name="Salamov A.A."/>
            <person name="Brown D.W."/>
            <person name="Nagy L.G."/>
            <person name="Floudas D."/>
            <person name="Held B.W."/>
            <person name="Levasseur A."/>
            <person name="Lombard V."/>
            <person name="Morin E."/>
            <person name="Otillar R."/>
            <person name="Lindquist E.A."/>
            <person name="Sun H."/>
            <person name="LaButti K.M."/>
            <person name="Schmutz J."/>
            <person name="Jabbour D."/>
            <person name="Luo H."/>
            <person name="Baker S.E."/>
            <person name="Pisabarro A.G."/>
            <person name="Walton J.D."/>
            <person name="Blanchette R.A."/>
            <person name="Henrissat B."/>
            <person name="Martin F."/>
            <person name="Cullen D."/>
            <person name="Hibbett D.S."/>
            <person name="Grigoriev I.V."/>
        </authorList>
    </citation>
    <scope>NUCLEOTIDE SEQUENCE [LARGE SCALE GENOMIC DNA]</scope>
    <source>
        <strain evidence="5">FD-172 SS1</strain>
    </source>
</reference>
<keyword evidence="5" id="KW-1185">Reference proteome</keyword>
<name>A0A067M0Z2_BOTB1</name>
<dbReference type="EMBL" id="KL198081">
    <property type="protein sequence ID" value="KDQ09234.1"/>
    <property type="molecule type" value="Genomic_DNA"/>
</dbReference>
<sequence length="300" mass="31170">MLTLLPLAALAVCLPSAHAQSTASGFTNATCLPAFSWMTNSMGQIPCLVSAFLSSDCFGGGWFVDALPAGGRGPYNVPTAANANQCRCNTVAYDLIQACSYCQGGLISTWSQWSVNCPSNVTAVGKYPRPVPAGTTIPNWAYWDPVSHGGSFNATAAQLFNPNSSGGGGHKTNVGAIVGGVIGGIVGLALIAGLVWWILRRRNAKAAAMNSGAPATSQVPYTQAPPYGSPGPQYGQQQQFSPYADAQPLRAYDPNDPSTFPPTPAHSSHLPGQQPYQPGYPQQQPYAAPHPGGYSGAAEL</sequence>
<feature type="signal peptide" evidence="3">
    <location>
        <begin position="1"/>
        <end position="19"/>
    </location>
</feature>
<feature type="compositionally biased region" description="Low complexity" evidence="1">
    <location>
        <begin position="271"/>
        <end position="292"/>
    </location>
</feature>
<evidence type="ECO:0000256" key="3">
    <source>
        <dbReference type="SAM" id="SignalP"/>
    </source>
</evidence>